<evidence type="ECO:0000256" key="4">
    <source>
        <dbReference type="ARBA" id="ARBA00022676"/>
    </source>
</evidence>
<evidence type="ECO:0000256" key="8">
    <source>
        <dbReference type="ARBA" id="ARBA00023136"/>
    </source>
</evidence>
<feature type="transmembrane region" description="Helical" evidence="12">
    <location>
        <begin position="1334"/>
        <end position="1355"/>
    </location>
</feature>
<comment type="similarity">
    <text evidence="2">Belongs to the glycosyltransferase 48 family.</text>
</comment>
<evidence type="ECO:0000256" key="5">
    <source>
        <dbReference type="ARBA" id="ARBA00022679"/>
    </source>
</evidence>
<evidence type="ECO:0000256" key="2">
    <source>
        <dbReference type="ARBA" id="ARBA00009040"/>
    </source>
</evidence>
<dbReference type="Pfam" id="PF14288">
    <property type="entry name" value="FKS1_dom1"/>
    <property type="match status" value="1"/>
</dbReference>
<dbReference type="OrthoDB" id="1880850at2759"/>
<feature type="transmembrane region" description="Helical" evidence="12">
    <location>
        <begin position="1536"/>
        <end position="1560"/>
    </location>
</feature>
<evidence type="ECO:0000256" key="1">
    <source>
        <dbReference type="ARBA" id="ARBA00004141"/>
    </source>
</evidence>
<gene>
    <name evidence="14" type="primary">TBLA0G01310</name>
    <name evidence="14" type="ORF">TBLA_0G01310</name>
</gene>
<dbReference type="Pfam" id="PF02364">
    <property type="entry name" value="Glucan_synthase"/>
    <property type="match status" value="1"/>
</dbReference>
<feature type="transmembrane region" description="Helical" evidence="12">
    <location>
        <begin position="485"/>
        <end position="507"/>
    </location>
</feature>
<keyword evidence="7 12" id="KW-1133">Transmembrane helix</keyword>
<evidence type="ECO:0000313" key="15">
    <source>
        <dbReference type="Proteomes" id="UP000002866"/>
    </source>
</evidence>
<dbReference type="OMA" id="IDGHCDI"/>
<evidence type="ECO:0000256" key="6">
    <source>
        <dbReference type="ARBA" id="ARBA00022692"/>
    </source>
</evidence>
<dbReference type="InterPro" id="IPR026899">
    <property type="entry name" value="FKS1-like_dom1"/>
</dbReference>
<feature type="transmembrane region" description="Helical" evidence="12">
    <location>
        <begin position="1768"/>
        <end position="1788"/>
    </location>
</feature>
<evidence type="ECO:0000256" key="3">
    <source>
        <dbReference type="ARBA" id="ARBA00012589"/>
    </source>
</evidence>
<dbReference type="EC" id="2.4.1.34" evidence="3"/>
<feature type="transmembrane region" description="Helical" evidence="12">
    <location>
        <begin position="519"/>
        <end position="544"/>
    </location>
</feature>
<keyword evidence="8 12" id="KW-0472">Membrane</keyword>
<reference evidence="14 15" key="1">
    <citation type="journal article" date="2011" name="Proc. Natl. Acad. Sci. U.S.A.">
        <title>Evolutionary erosion of yeast sex chromosomes by mating-type switching accidents.</title>
        <authorList>
            <person name="Gordon J.L."/>
            <person name="Armisen D."/>
            <person name="Proux-Wera E."/>
            <person name="Oheigeartaigh S.S."/>
            <person name="Byrne K.P."/>
            <person name="Wolfe K.H."/>
        </authorList>
    </citation>
    <scope>NUCLEOTIDE SEQUENCE [LARGE SCALE GENOMIC DNA]</scope>
    <source>
        <strain evidence="15">ATCC 34711 / CBS 6284 / DSM 70876 / NBRC 10599 / NRRL Y-10934 / UCD 77-7</strain>
    </source>
</reference>
<dbReference type="GO" id="GO:0051278">
    <property type="term" value="P:fungal-type cell wall polysaccharide biosynthetic process"/>
    <property type="evidence" value="ECO:0007669"/>
    <property type="project" value="TreeGrafter"/>
</dbReference>
<accession>I2H6S5</accession>
<evidence type="ECO:0000313" key="14">
    <source>
        <dbReference type="EMBL" id="CCH62077.1"/>
    </source>
</evidence>
<feature type="transmembrane region" description="Helical" evidence="12">
    <location>
        <begin position="1421"/>
        <end position="1438"/>
    </location>
</feature>
<dbReference type="HOGENOM" id="CLU_000844_0_1_1"/>
<organism evidence="14 15">
    <name type="scientific">Henningerozyma blattae (strain ATCC 34711 / CBS 6284 / DSM 70876 / NBRC 10599 / NRRL Y-10934 / UCD 77-7)</name>
    <name type="common">Yeast</name>
    <name type="synonym">Tetrapisispora blattae</name>
    <dbReference type="NCBI Taxonomy" id="1071380"/>
    <lineage>
        <taxon>Eukaryota</taxon>
        <taxon>Fungi</taxon>
        <taxon>Dikarya</taxon>
        <taxon>Ascomycota</taxon>
        <taxon>Saccharomycotina</taxon>
        <taxon>Saccharomycetes</taxon>
        <taxon>Saccharomycetales</taxon>
        <taxon>Saccharomycetaceae</taxon>
        <taxon>Henningerozyma</taxon>
    </lineage>
</organism>
<dbReference type="GO" id="GO:0000148">
    <property type="term" value="C:1,3-beta-D-glucan synthase complex"/>
    <property type="evidence" value="ECO:0007669"/>
    <property type="project" value="InterPro"/>
</dbReference>
<evidence type="ECO:0000256" key="12">
    <source>
        <dbReference type="SAM" id="Phobius"/>
    </source>
</evidence>
<feature type="region of interest" description="Disordered" evidence="11">
    <location>
        <begin position="1"/>
        <end position="26"/>
    </location>
</feature>
<feature type="transmembrane region" description="Helical" evidence="12">
    <location>
        <begin position="631"/>
        <end position="653"/>
    </location>
</feature>
<feature type="compositionally biased region" description="Basic and acidic residues" evidence="11">
    <location>
        <begin position="1"/>
        <end position="10"/>
    </location>
</feature>
<evidence type="ECO:0000259" key="13">
    <source>
        <dbReference type="SMART" id="SM01205"/>
    </source>
</evidence>
<evidence type="ECO:0000256" key="7">
    <source>
        <dbReference type="ARBA" id="ARBA00022989"/>
    </source>
</evidence>
<dbReference type="STRING" id="1071380.I2H6S5"/>
<feature type="region of interest" description="Disordered" evidence="11">
    <location>
        <begin position="54"/>
        <end position="97"/>
    </location>
</feature>
<proteinExistence type="inferred from homology"/>
<dbReference type="PANTHER" id="PTHR12741">
    <property type="entry name" value="LYST-INTERACTING PROTEIN LIP5 DOPAMINE RESPONSIVE PROTEIN DRG-1"/>
    <property type="match status" value="1"/>
</dbReference>
<feature type="compositionally biased region" description="Low complexity" evidence="11">
    <location>
        <begin position="62"/>
        <end position="74"/>
    </location>
</feature>
<dbReference type="GO" id="GO:0006075">
    <property type="term" value="P:(1-&gt;3)-beta-D-glucan biosynthetic process"/>
    <property type="evidence" value="ECO:0007669"/>
    <property type="project" value="InterPro"/>
</dbReference>
<feature type="transmembrane region" description="Helical" evidence="12">
    <location>
        <begin position="1613"/>
        <end position="1634"/>
    </location>
</feature>
<dbReference type="InParanoid" id="I2H6S5"/>
<feature type="domain" description="1,3-beta-glucan synthase component FKS1-like" evidence="13">
    <location>
        <begin position="255"/>
        <end position="366"/>
    </location>
</feature>
<dbReference type="InterPro" id="IPR003440">
    <property type="entry name" value="Glyco_trans_48_dom"/>
</dbReference>
<dbReference type="Pfam" id="PF23605">
    <property type="entry name" value="FKS1_dom2"/>
    <property type="match status" value="1"/>
</dbReference>
<feature type="transmembrane region" description="Helical" evidence="12">
    <location>
        <begin position="1444"/>
        <end position="1465"/>
    </location>
</feature>
<protein>
    <recommendedName>
        <fullName evidence="3">1,3-beta-glucan synthase</fullName>
        <ecNumber evidence="3">2.4.1.34</ecNumber>
    </recommendedName>
    <alternativeName>
        <fullName evidence="9">1,3-beta-D-glucan-UDP glucosyltransferase</fullName>
    </alternativeName>
</protein>
<dbReference type="eggNOG" id="KOG0916">
    <property type="taxonomic scope" value="Eukaryota"/>
</dbReference>
<dbReference type="GO" id="GO:0003843">
    <property type="term" value="F:1,3-beta-D-glucan synthase activity"/>
    <property type="evidence" value="ECO:0007669"/>
    <property type="project" value="UniProtKB-EC"/>
</dbReference>
<dbReference type="EMBL" id="HE806322">
    <property type="protein sequence ID" value="CCH62077.1"/>
    <property type="molecule type" value="Genomic_DNA"/>
</dbReference>
<dbReference type="PANTHER" id="PTHR12741:SF48">
    <property type="entry name" value="1,3-BETA-GLUCAN SYNTHASE COMPONENT FKS1-RELATED"/>
    <property type="match status" value="1"/>
</dbReference>
<feature type="transmembrane region" description="Helical" evidence="12">
    <location>
        <begin position="1711"/>
        <end position="1730"/>
    </location>
</feature>
<keyword evidence="15" id="KW-1185">Reference proteome</keyword>
<keyword evidence="6 12" id="KW-0812">Transmembrane</keyword>
<name>I2H6S5_HENB6</name>
<keyword evidence="4" id="KW-0328">Glycosyltransferase</keyword>
<dbReference type="RefSeq" id="XP_004181596.1">
    <property type="nucleotide sequence ID" value="XM_004181548.1"/>
</dbReference>
<dbReference type="Proteomes" id="UP000002866">
    <property type="component" value="Chromosome 7"/>
</dbReference>
<evidence type="ECO:0000256" key="9">
    <source>
        <dbReference type="ARBA" id="ARBA00031935"/>
    </source>
</evidence>
<keyword evidence="5" id="KW-0808">Transferase</keyword>
<dbReference type="GeneID" id="14497209"/>
<evidence type="ECO:0000256" key="11">
    <source>
        <dbReference type="SAM" id="MobiDB-lite"/>
    </source>
</evidence>
<feature type="region of interest" description="Disordered" evidence="11">
    <location>
        <begin position="859"/>
        <end position="890"/>
    </location>
</feature>
<sequence length="1841" mass="213492">MSYDQYELHDTANNQYQNPRFDIDQDSTSQYHDYDVQDQNGLIQTADEFNQMINTPYNGYYSSSKNNSKSQSQPQPQPDEQYSTYSMGNNREQSTFSQNSTPYFYYDQNAIDQALPNVPYPAYTADPNSPVSIQQIEDIFIELTNKFGFQRDSMRNMFDHLMTLLDSRSSRMEPYMALLSLHADYIGGDTSNYKKWYFAAQLDMDDKVGFRNLNLAKLKREKKKMQKNKHDYENDDSLEAADYRWKSEMDSLSPTDRIYQIALYLLVWGEANQVRFTSECLCFIYKCALDYLNSPYSMEQNLPEGDYLHRVVTPLYRFIRDQVYELNHDGKFIKRENDHNKIIGYDDINQLFWYPQGLNKIVFQNGEKLLDLSKDERYLRLGDVHWQSVFFKTYKETRTWLHLLTNFNRIWILHASVYWMYVAYNSPTLYTHNYQQLLDNQPLAAYKWASAALGGTLASLLQIAATVCEWYFVPRNWAGAQHLKYRFLGICIVLGVNLAPIIWVFAYDKDDVQSYTAHVVSAVFFFVAVATLVWFSIMPLGGLFTSYLNRSTRRYVASQTFTANFAPLKGLDRWLSYLVWIVVFGAKFAESYYFLILSLRDPIRILSTMTMRCTGEYWWGAHACRQQPKIVLGLMIATDFILFFLDTYLWYILVNTVFSICKSFYMGMSVLTPWKNIFTRLPKRIYTKILSTNDMQIQYKPKILISQIWNAIIISMYREHLLAIDHVQQLLYHQVPGNEQGKRSLKAPTFFLAQGDPKSKIEFFPKDSEAERRISFFAQSLSTPLPTPLPIDNMPTFTVLTPHYSERILLSLREIIREDDQFSRVTLLEYLKQLHPLEWECFVKDTKILAEETDAYEQQNLSGPSNDEFKQKQQQQMDLEKNEYSGQDSSKNHVDDLPFYCIGFKSAAPEYTLRTRIWASLRFQTLYRTVSGFMNYARAIKLLYRVENPEIVQMFGGNVEGLDNELERMARRKFKYVVSMQRLAKFKPHEMENAEFLLRAYPDLQIAYLDEEPPLNENEEPIVYSALIDGHCDIMENGRRRPKYRIQLSGNPILGDGKSDNQNHAIIFYRGEYIQLIDANQDNYLEECLKIRSVLAEFEELNVDYINPYSPEVRYEDQNNNYPVAIVGAREYIFSENSGVLGDVAAGKEQTFGTLFARTLSQIGGKLHYGHPDFINATFMTTRGGVSKAQKGLHLNEDIYAGMNATLRGGRIKHCEYYQCGKGRDLGFGTILNFNTKIGAGMGEQMLSREYYYLGTQLPIDRFLSFYYAHPGFHLNNLFIQLSLQLFMLTLLNMNALAHESIFCDYDRNKPITDILYPIGCYNLSPVVDWVRRYTLSIFIVFFIAFVPIIVQELIERGLWKATLRFFRHLLSLSPMFEVFAGQIYSSALMTDMTVGGARYISTGRGFATSRIPFSILYSRFANSAIYMGARSLLMLLFSTCAHWQAPLLWFWASLASLLLSPFIFNPHQFSWEDYFLDYRDFIRWLSRGNRKYHKNSWIGYIRMSRSRVTGFKRKLTGDESEQAAGDSKRARKINLVISEFIPLIVYSAGCFMAFTFINAQTGVQNATRVNSILRVLICTFAPIAVNMGALLFCVCVSPLAGRCCKQGGSVMAALAHGTSVMVNLIMFIVMWVLEGFNWPRMLLGIVTCIQFQRLIYQGMSIFLLTRELKNDRSNTAFWTGTWGSNHLGVTQPFREYFVKIIESAEFAADFTLGHIIMFIQLPVLCIPFIDKFHSMMLFWLKPSRQIRAPIYSLKQTRLRKRMVRKYMVLYFIVFCLIMACFIGPAAASSRVTLHINAGDPGVYHNLIQPRNLSNNDTGLSTYSGHYYTEKPSMEIWSTIK</sequence>
<evidence type="ECO:0000256" key="10">
    <source>
        <dbReference type="ARBA" id="ARBA00047777"/>
    </source>
</evidence>
<comment type="catalytic activity">
    <reaction evidence="10">
        <text>[(1-&gt;3)-beta-D-glucosyl](n) + UDP-alpha-D-glucose = [(1-&gt;3)-beta-D-glucosyl](n+1) + UDP + H(+)</text>
        <dbReference type="Rhea" id="RHEA:21476"/>
        <dbReference type="Rhea" id="RHEA-COMP:11146"/>
        <dbReference type="Rhea" id="RHEA-COMP:14303"/>
        <dbReference type="ChEBI" id="CHEBI:15378"/>
        <dbReference type="ChEBI" id="CHEBI:37671"/>
        <dbReference type="ChEBI" id="CHEBI:58223"/>
        <dbReference type="ChEBI" id="CHEBI:58885"/>
        <dbReference type="EC" id="2.4.1.34"/>
    </reaction>
</comment>
<feature type="transmembrane region" description="Helical" evidence="12">
    <location>
        <begin position="1572"/>
        <end position="1601"/>
    </location>
</feature>
<dbReference type="GO" id="GO:0005886">
    <property type="term" value="C:plasma membrane"/>
    <property type="evidence" value="ECO:0007669"/>
    <property type="project" value="TreeGrafter"/>
</dbReference>
<dbReference type="SMART" id="SM01205">
    <property type="entry name" value="FKS1_dom1"/>
    <property type="match status" value="1"/>
</dbReference>
<dbReference type="KEGG" id="tbl:TBLA_0G01310"/>
<dbReference type="InterPro" id="IPR056261">
    <property type="entry name" value="FKS1-like_dom2"/>
</dbReference>
<feature type="compositionally biased region" description="Polar residues" evidence="11">
    <location>
        <begin position="80"/>
        <end position="97"/>
    </location>
</feature>
<feature type="transmembrane region" description="Helical" evidence="12">
    <location>
        <begin position="448"/>
        <end position="473"/>
    </location>
</feature>
<comment type="subcellular location">
    <subcellularLocation>
        <location evidence="1">Membrane</location>
        <topology evidence="1">Multi-pass membrane protein</topology>
    </subcellularLocation>
</comment>